<feature type="signal peptide" evidence="5">
    <location>
        <begin position="1"/>
        <end position="20"/>
    </location>
</feature>
<comment type="caution">
    <text evidence="6">The sequence shown here is derived from an EMBL/GenBank/DDBJ whole genome shotgun (WGS) entry which is preliminary data.</text>
</comment>
<dbReference type="PRINTS" id="PR00135">
    <property type="entry name" value="LYZLACT"/>
</dbReference>
<keyword evidence="7" id="KW-1185">Reference proteome</keyword>
<dbReference type="Pfam" id="PF00062">
    <property type="entry name" value="Lys"/>
    <property type="match status" value="1"/>
</dbReference>
<dbReference type="GO" id="GO:0003796">
    <property type="term" value="F:lysozyme activity"/>
    <property type="evidence" value="ECO:0007669"/>
    <property type="project" value="UniProtKB-EC"/>
</dbReference>
<evidence type="ECO:0000313" key="7">
    <source>
        <dbReference type="Proteomes" id="UP001460270"/>
    </source>
</evidence>
<protein>
    <recommendedName>
        <fullName evidence="1">lysozyme</fullName>
        <ecNumber evidence="1">3.2.1.17</ecNumber>
    </recommendedName>
</protein>
<accession>A0AAW0PTD4</accession>
<reference evidence="7" key="1">
    <citation type="submission" date="2024-04" db="EMBL/GenBank/DDBJ databases">
        <title>Salinicola lusitanus LLJ914,a marine bacterium isolated from the Okinawa Trough.</title>
        <authorList>
            <person name="Li J."/>
        </authorList>
    </citation>
    <scope>NUCLEOTIDE SEQUENCE [LARGE SCALE GENOMIC DNA]</scope>
</reference>
<evidence type="ECO:0000256" key="4">
    <source>
        <dbReference type="RuleBase" id="RU004440"/>
    </source>
</evidence>
<dbReference type="AlphaFoldDB" id="A0AAW0PTD4"/>
<dbReference type="InterPro" id="IPR023346">
    <property type="entry name" value="Lysozyme-like_dom_sf"/>
</dbReference>
<dbReference type="PANTHER" id="PTHR11407:SF63">
    <property type="entry name" value="LYSOZYME C"/>
    <property type="match status" value="1"/>
</dbReference>
<evidence type="ECO:0000256" key="2">
    <source>
        <dbReference type="ARBA" id="ARBA00022638"/>
    </source>
</evidence>
<evidence type="ECO:0000256" key="3">
    <source>
        <dbReference type="ARBA" id="ARBA00023157"/>
    </source>
</evidence>
<dbReference type="GO" id="GO:0031640">
    <property type="term" value="P:killing of cells of another organism"/>
    <property type="evidence" value="ECO:0007669"/>
    <property type="project" value="UniProtKB-KW"/>
</dbReference>
<evidence type="ECO:0000313" key="6">
    <source>
        <dbReference type="EMBL" id="KAK7929854.1"/>
    </source>
</evidence>
<dbReference type="InterPro" id="IPR001916">
    <property type="entry name" value="Glyco_hydro_22"/>
</dbReference>
<dbReference type="GO" id="GO:0042742">
    <property type="term" value="P:defense response to bacterium"/>
    <property type="evidence" value="ECO:0007669"/>
    <property type="project" value="UniProtKB-KW"/>
</dbReference>
<organism evidence="6 7">
    <name type="scientific">Mugilogobius chulae</name>
    <name type="common">yellowstripe goby</name>
    <dbReference type="NCBI Taxonomy" id="88201"/>
    <lineage>
        <taxon>Eukaryota</taxon>
        <taxon>Metazoa</taxon>
        <taxon>Chordata</taxon>
        <taxon>Craniata</taxon>
        <taxon>Vertebrata</taxon>
        <taxon>Euteleostomi</taxon>
        <taxon>Actinopterygii</taxon>
        <taxon>Neopterygii</taxon>
        <taxon>Teleostei</taxon>
        <taxon>Neoteleostei</taxon>
        <taxon>Acanthomorphata</taxon>
        <taxon>Gobiaria</taxon>
        <taxon>Gobiiformes</taxon>
        <taxon>Gobioidei</taxon>
        <taxon>Gobiidae</taxon>
        <taxon>Gobionellinae</taxon>
        <taxon>Mugilogobius</taxon>
    </lineage>
</organism>
<dbReference type="PROSITE" id="PS51348">
    <property type="entry name" value="GLYCOSYL_HYDROL_F22_2"/>
    <property type="match status" value="1"/>
</dbReference>
<proteinExistence type="inferred from homology"/>
<keyword evidence="3" id="KW-1015">Disulfide bond</keyword>
<dbReference type="SMART" id="SM00263">
    <property type="entry name" value="LYZ1"/>
    <property type="match status" value="1"/>
</dbReference>
<keyword evidence="2" id="KW-0081">Bacteriolytic enzyme</keyword>
<feature type="chain" id="PRO_5043597909" description="lysozyme" evidence="5">
    <location>
        <begin position="21"/>
        <end position="175"/>
    </location>
</feature>
<keyword evidence="5" id="KW-0732">Signal</keyword>
<evidence type="ECO:0000256" key="1">
    <source>
        <dbReference type="ARBA" id="ARBA00012732"/>
    </source>
</evidence>
<dbReference type="EC" id="3.2.1.17" evidence="1"/>
<dbReference type="Proteomes" id="UP001460270">
    <property type="component" value="Unassembled WGS sequence"/>
</dbReference>
<dbReference type="PANTHER" id="PTHR11407">
    <property type="entry name" value="LYSOZYME C"/>
    <property type="match status" value="1"/>
</dbReference>
<name>A0AAW0PTD4_9GOBI</name>
<keyword evidence="2" id="KW-0929">Antimicrobial</keyword>
<dbReference type="SUPFAM" id="SSF53955">
    <property type="entry name" value="Lysozyme-like"/>
    <property type="match status" value="1"/>
</dbReference>
<gene>
    <name evidence="6" type="ORF">WMY93_006249</name>
</gene>
<dbReference type="Gene3D" id="1.10.530.10">
    <property type="match status" value="1"/>
</dbReference>
<sequence>MEMKMQGLVLLVLLCAVAQGRVYTRCEFAKALKDKSWYGFGELTLAQWVCVFEHETNLNSSAIRTHEDGSSDYGVFAFNSKYWCNDGKTETKNYCGYECSAGDKKDVNNYRPISIISVISKTLDKVVSEQLTQHLEAEEVLHAMQFGFRANHSTETACCLLIKFNQLNQISTTEG</sequence>
<dbReference type="EMBL" id="JBBPFD010000004">
    <property type="protein sequence ID" value="KAK7929854.1"/>
    <property type="molecule type" value="Genomic_DNA"/>
</dbReference>
<comment type="similarity">
    <text evidence="4">Belongs to the glycosyl hydrolase 22 family.</text>
</comment>
<evidence type="ECO:0000256" key="5">
    <source>
        <dbReference type="SAM" id="SignalP"/>
    </source>
</evidence>